<dbReference type="VEuPathDB" id="PiroplasmaDB:BOVATA_008680"/>
<dbReference type="InterPro" id="IPR011993">
    <property type="entry name" value="PH-like_dom_sf"/>
</dbReference>
<dbReference type="GO" id="GO:0003677">
    <property type="term" value="F:DNA binding"/>
    <property type="evidence" value="ECO:0007669"/>
    <property type="project" value="InterPro"/>
</dbReference>
<keyword evidence="2 9" id="KW-0158">Chromosome</keyword>
<reference evidence="12 13" key="1">
    <citation type="journal article" date="2017" name="BMC Genomics">
        <title>Whole-genome assembly of Babesia ovata and comparative genomics between closely related pathogens.</title>
        <authorList>
            <person name="Yamagishi J."/>
            <person name="Asada M."/>
            <person name="Hakimi H."/>
            <person name="Tanaka T.Q."/>
            <person name="Sugimoto C."/>
            <person name="Kawazu S."/>
        </authorList>
    </citation>
    <scope>NUCLEOTIDE SEQUENCE [LARGE SCALE GENOMIC DNA]</scope>
    <source>
        <strain evidence="12 13">Miyake</strain>
    </source>
</reference>
<evidence type="ECO:0000256" key="10">
    <source>
        <dbReference type="SAM" id="MobiDB-lite"/>
    </source>
</evidence>
<evidence type="ECO:0000256" key="6">
    <source>
        <dbReference type="ARBA" id="ARBA00023163"/>
    </source>
</evidence>
<dbReference type="OrthoDB" id="498543at2759"/>
<dbReference type="Gene3D" id="2.30.29.30">
    <property type="entry name" value="Pleckstrin-homology domain (PH domain)/Phosphotyrosine-binding domain (PTB)"/>
    <property type="match status" value="2"/>
</dbReference>
<keyword evidence="8 9" id="KW-0539">Nucleus</keyword>
<feature type="domain" description="Histone chaperone RTT106/FACT complex subunit SPT16-like middle" evidence="11">
    <location>
        <begin position="371"/>
        <end position="463"/>
    </location>
</feature>
<dbReference type="GO" id="GO:0035101">
    <property type="term" value="C:FACT complex"/>
    <property type="evidence" value="ECO:0007669"/>
    <property type="project" value="TreeGrafter"/>
</dbReference>
<dbReference type="RefSeq" id="XP_028865618.1">
    <property type="nucleotide sequence ID" value="XM_029009785.1"/>
</dbReference>
<proteinExistence type="inferred from homology"/>
<keyword evidence="4 9" id="KW-0227">DNA damage</keyword>
<dbReference type="CDD" id="cd13231">
    <property type="entry name" value="PH2_SSRP1-like"/>
    <property type="match status" value="1"/>
</dbReference>
<keyword evidence="5 9" id="KW-0805">Transcription regulation</keyword>
<feature type="region of interest" description="Disordered" evidence="10">
    <location>
        <begin position="473"/>
        <end position="526"/>
    </location>
</feature>
<sequence length="526" mass="59696">MAAANAVLVFGSIRKAGGNDTGAFKVSTELFGWKNKRTGEVVQHRQNDVQNITLINTGGGMYQVRFEMNAAKDNAVLRFCGFSEKGIAELKQHLDTHFKVPVNMDEVAHTGWHWGTYEFDNNTFKLKIDEKTAIDIDAKNVSQVTVPAKTDLAVELKTDKAMATGDELVEIRFFMPNKPDTEDNELQLEDLKQVRLYTVCGYTTTAQTFLLKAGLDELKTETVALLTDVPLIVPRGRFEIEFTRRHIKLHGKSYDYNMFFTNISRMFLVPKPNSPHVNFIVGLHQAMRHGQTRYPYVVMQFDAEEDIELEINMPQADLQTMKLDKLMTGKTFNVVTKLFGTLVSKPIVVPGEFKSEKGESVGSSMRVSKSTQGFSCTYKATSGHLFPLNRSLLFIVKPVIFIRFDDIISVEFSRTGMSTQNRFFAFSIATKLGQEFEFTNIDRAEFEPLSKYLASRDVKIKRLEEAENTANYRAAQLAAAEDDEDDEEDEDFEDEEGKNDTSRRTQRHAESDEEGSDEDEDEEEEE</sequence>
<comment type="function">
    <text evidence="9">Component of the FACT complex, a general chromatin factor that acts to reorganize nucleosomes. The FACT complex is involved in multiple processes that require DNA as a template such as mRNA elongation, DNA replication and DNA repair. During transcription elongation the FACT complex acts as a histone chaperone that both destabilizes and restores nucleosomal structure. It facilitates the passage of RNA polymerase II and transcription by promoting the dissociation of one histone H2A-H2B dimer from the nucleosome, then subsequently promotes the reestablishment of the nucleosome following the passage of RNA polymerase II.</text>
</comment>
<dbReference type="InterPro" id="IPR035417">
    <property type="entry name" value="SSRP1/POB3_N"/>
</dbReference>
<evidence type="ECO:0000256" key="2">
    <source>
        <dbReference type="ARBA" id="ARBA00022454"/>
    </source>
</evidence>
<keyword evidence="13" id="KW-1185">Reference proteome</keyword>
<dbReference type="InterPro" id="IPR038167">
    <property type="entry name" value="SSRP1_sf"/>
</dbReference>
<name>A0A2H6K8P8_9APIC</name>
<dbReference type="PANTHER" id="PTHR45849:SF1">
    <property type="entry name" value="FACT COMPLEX SUBUNIT SSRP1"/>
    <property type="match status" value="1"/>
</dbReference>
<evidence type="ECO:0000256" key="8">
    <source>
        <dbReference type="ARBA" id="ARBA00023242"/>
    </source>
</evidence>
<keyword evidence="7 9" id="KW-0234">DNA repair</keyword>
<evidence type="ECO:0000256" key="9">
    <source>
        <dbReference type="RuleBase" id="RU364013"/>
    </source>
</evidence>
<evidence type="ECO:0000256" key="7">
    <source>
        <dbReference type="ARBA" id="ARBA00023204"/>
    </source>
</evidence>
<gene>
    <name evidence="12" type="ORF">BOVATA_008680</name>
</gene>
<dbReference type="InterPro" id="IPR000969">
    <property type="entry name" value="SSRP1/POB3"/>
</dbReference>
<dbReference type="Pfam" id="PF17292">
    <property type="entry name" value="POB3_N"/>
    <property type="match status" value="1"/>
</dbReference>
<dbReference type="GO" id="GO:0006260">
    <property type="term" value="P:DNA replication"/>
    <property type="evidence" value="ECO:0007669"/>
    <property type="project" value="UniProtKB-KW"/>
</dbReference>
<comment type="caution">
    <text evidence="12">The sequence shown here is derived from an EMBL/GenBank/DDBJ whole genome shotgun (WGS) entry which is preliminary data.</text>
</comment>
<dbReference type="Pfam" id="PF08512">
    <property type="entry name" value="Rttp106-like_middle"/>
    <property type="match status" value="1"/>
</dbReference>
<evidence type="ECO:0000256" key="5">
    <source>
        <dbReference type="ARBA" id="ARBA00023015"/>
    </source>
</evidence>
<feature type="compositionally biased region" description="Acidic residues" evidence="10">
    <location>
        <begin position="480"/>
        <end position="497"/>
    </location>
</feature>
<dbReference type="Gene3D" id="2.30.29.150">
    <property type="match status" value="1"/>
</dbReference>
<dbReference type="CDD" id="cd13230">
    <property type="entry name" value="PH1_SSRP1-like"/>
    <property type="match status" value="1"/>
</dbReference>
<dbReference type="Proteomes" id="UP000236319">
    <property type="component" value="Unassembled WGS sequence"/>
</dbReference>
<evidence type="ECO:0000259" key="11">
    <source>
        <dbReference type="SMART" id="SM01287"/>
    </source>
</evidence>
<comment type="similarity">
    <text evidence="1 9">Belongs to the SSRP1 family.</text>
</comment>
<dbReference type="InterPro" id="IPR048993">
    <property type="entry name" value="SSRP1-like_PH1"/>
</dbReference>
<protein>
    <recommendedName>
        <fullName evidence="9">FACT complex subunit SSRP1</fullName>
    </recommendedName>
</protein>
<feature type="compositionally biased region" description="Basic and acidic residues" evidence="10">
    <location>
        <begin position="498"/>
        <end position="510"/>
    </location>
</feature>
<dbReference type="Pfam" id="PF21103">
    <property type="entry name" value="PH1_SSRP1-like"/>
    <property type="match status" value="1"/>
</dbReference>
<dbReference type="SMART" id="SM01287">
    <property type="entry name" value="Rtt106"/>
    <property type="match status" value="1"/>
</dbReference>
<organism evidence="12 13">
    <name type="scientific">Babesia ovata</name>
    <dbReference type="NCBI Taxonomy" id="189622"/>
    <lineage>
        <taxon>Eukaryota</taxon>
        <taxon>Sar</taxon>
        <taxon>Alveolata</taxon>
        <taxon>Apicomplexa</taxon>
        <taxon>Aconoidasida</taxon>
        <taxon>Piroplasmida</taxon>
        <taxon>Babesiidae</taxon>
        <taxon>Babesia</taxon>
    </lineage>
</organism>
<dbReference type="GO" id="GO:0042393">
    <property type="term" value="F:histone binding"/>
    <property type="evidence" value="ECO:0007669"/>
    <property type="project" value="TreeGrafter"/>
</dbReference>
<evidence type="ECO:0000256" key="4">
    <source>
        <dbReference type="ARBA" id="ARBA00022763"/>
    </source>
</evidence>
<dbReference type="Gene3D" id="2.30.29.220">
    <property type="entry name" value="Structure-specific recognition protein (SSRP1)"/>
    <property type="match status" value="1"/>
</dbReference>
<dbReference type="GO" id="GO:0031491">
    <property type="term" value="F:nucleosome binding"/>
    <property type="evidence" value="ECO:0007669"/>
    <property type="project" value="TreeGrafter"/>
</dbReference>
<dbReference type="PRINTS" id="PR00887">
    <property type="entry name" value="SSRCOGNITION"/>
</dbReference>
<dbReference type="EMBL" id="BDSA01000001">
    <property type="protein sequence ID" value="GBE59375.1"/>
    <property type="molecule type" value="Genomic_DNA"/>
</dbReference>
<feature type="compositionally biased region" description="Acidic residues" evidence="10">
    <location>
        <begin position="511"/>
        <end position="526"/>
    </location>
</feature>
<keyword evidence="3 9" id="KW-0235">DNA replication</keyword>
<dbReference type="AlphaFoldDB" id="A0A2H6K8P8"/>
<evidence type="ECO:0000313" key="12">
    <source>
        <dbReference type="EMBL" id="GBE59375.1"/>
    </source>
</evidence>
<dbReference type="SUPFAM" id="SSF50729">
    <property type="entry name" value="PH domain-like"/>
    <property type="match status" value="1"/>
</dbReference>
<dbReference type="FunFam" id="2.30.29.150:FF:000001">
    <property type="entry name" value="Fact complex subunit ssrp1"/>
    <property type="match status" value="1"/>
</dbReference>
<evidence type="ECO:0000256" key="3">
    <source>
        <dbReference type="ARBA" id="ARBA00022705"/>
    </source>
</evidence>
<dbReference type="PANTHER" id="PTHR45849">
    <property type="entry name" value="FACT COMPLEX SUBUNIT SSRP1"/>
    <property type="match status" value="1"/>
</dbReference>
<dbReference type="InterPro" id="IPR050454">
    <property type="entry name" value="RTT106/SSRP1_HistChap/FACT"/>
</dbReference>
<dbReference type="Pfam" id="PF03531">
    <property type="entry name" value="SSrecog"/>
    <property type="match status" value="1"/>
</dbReference>
<dbReference type="GO" id="GO:0006281">
    <property type="term" value="P:DNA repair"/>
    <property type="evidence" value="ECO:0007669"/>
    <property type="project" value="UniProtKB-KW"/>
</dbReference>
<comment type="subcellular location">
    <subcellularLocation>
        <location evidence="9">Nucleus</location>
    </subcellularLocation>
    <subcellularLocation>
        <location evidence="9">Chromosome</location>
    </subcellularLocation>
</comment>
<dbReference type="GeneID" id="39873145"/>
<evidence type="ECO:0000256" key="1">
    <source>
        <dbReference type="ARBA" id="ARBA00010060"/>
    </source>
</evidence>
<accession>A0A2H6K8P8</accession>
<dbReference type="InterPro" id="IPR013719">
    <property type="entry name" value="RTT106/SPT16-like_middle_dom"/>
</dbReference>
<keyword evidence="6 9" id="KW-0804">Transcription</keyword>
<dbReference type="InterPro" id="IPR024954">
    <property type="entry name" value="SSRP1_DD"/>
</dbReference>
<evidence type="ECO:0000313" key="13">
    <source>
        <dbReference type="Proteomes" id="UP000236319"/>
    </source>
</evidence>